<dbReference type="STRING" id="1045774.SAMN05421872_106146"/>
<dbReference type="Gene3D" id="3.30.1050.20">
    <property type="match status" value="1"/>
</dbReference>
<dbReference type="InterPro" id="IPR036527">
    <property type="entry name" value="SCP2_sterol-bd_dom_sf"/>
</dbReference>
<dbReference type="AlphaFoldDB" id="A0A1G6SGF8"/>
<gene>
    <name evidence="2" type="ORF">SAMN05421872_106146</name>
</gene>
<dbReference type="InterPro" id="IPR017517">
    <property type="entry name" value="Maleyloyr_isom"/>
</dbReference>
<dbReference type="Gene3D" id="1.20.120.450">
    <property type="entry name" value="dinb family like domain"/>
    <property type="match status" value="1"/>
</dbReference>
<dbReference type="SUPFAM" id="SSF109854">
    <property type="entry name" value="DinB/YfiT-like putative metalloenzymes"/>
    <property type="match status" value="1"/>
</dbReference>
<dbReference type="InterPro" id="IPR034660">
    <property type="entry name" value="DinB/YfiT-like"/>
</dbReference>
<proteinExistence type="predicted"/>
<keyword evidence="2" id="KW-0413">Isomerase</keyword>
<protein>
    <submittedName>
        <fullName evidence="2">Maleylpyruvate isomerase</fullName>
    </submittedName>
</protein>
<organism evidence="2 3">
    <name type="scientific">Nocardioides lianchengensis</name>
    <dbReference type="NCBI Taxonomy" id="1045774"/>
    <lineage>
        <taxon>Bacteria</taxon>
        <taxon>Bacillati</taxon>
        <taxon>Actinomycetota</taxon>
        <taxon>Actinomycetes</taxon>
        <taxon>Propionibacteriales</taxon>
        <taxon>Nocardioidaceae</taxon>
        <taxon>Nocardioides</taxon>
    </lineage>
</organism>
<dbReference type="Proteomes" id="UP000199034">
    <property type="component" value="Unassembled WGS sequence"/>
</dbReference>
<sequence length="262" mass="27353">MLCTISRATDNPARALATLPRAGEDDGVPVPTPDPRALDLLAPASHRLVRTVDALDDTGLRAPSGLPGWSRAHVVAHLALNAEGLAGALGGLAAGERVPMYVSDEARDSDIDTLASAGPATLRDRLLGSITRFADAATSVPDDAWPTRIERTPGGRSFAAAAALDMRLREVEIHHADLDSSYSWADWPDAFAVLLLESVAGRRDEGMDLVAVASDLDRSWTIGDGGPAVTGPAATLGWWLTGRGDGAGLRSEGGTLPRIGAW</sequence>
<dbReference type="GO" id="GO:0046872">
    <property type="term" value="F:metal ion binding"/>
    <property type="evidence" value="ECO:0007669"/>
    <property type="project" value="InterPro"/>
</dbReference>
<dbReference type="InterPro" id="IPR024344">
    <property type="entry name" value="MDMPI_metal-binding"/>
</dbReference>
<keyword evidence="3" id="KW-1185">Reference proteome</keyword>
<dbReference type="SUPFAM" id="SSF55718">
    <property type="entry name" value="SCP-like"/>
    <property type="match status" value="1"/>
</dbReference>
<name>A0A1G6SGF8_9ACTN</name>
<feature type="domain" description="Mycothiol-dependent maleylpyruvate isomerase metal-binding" evidence="1">
    <location>
        <begin position="42"/>
        <end position="178"/>
    </location>
</feature>
<reference evidence="2 3" key="1">
    <citation type="submission" date="2016-10" db="EMBL/GenBank/DDBJ databases">
        <authorList>
            <person name="de Groot N.N."/>
        </authorList>
    </citation>
    <scope>NUCLEOTIDE SEQUENCE [LARGE SCALE GENOMIC DNA]</scope>
    <source>
        <strain evidence="2 3">CGMCC 4.6858</strain>
    </source>
</reference>
<dbReference type="NCBIfam" id="TIGR03083">
    <property type="entry name" value="maleylpyruvate isomerase family mycothiol-dependent enzyme"/>
    <property type="match status" value="1"/>
</dbReference>
<keyword evidence="2" id="KW-0670">Pyruvate</keyword>
<accession>A0A1G6SGF8</accession>
<evidence type="ECO:0000313" key="3">
    <source>
        <dbReference type="Proteomes" id="UP000199034"/>
    </source>
</evidence>
<dbReference type="Pfam" id="PF11716">
    <property type="entry name" value="MDMPI_N"/>
    <property type="match status" value="1"/>
</dbReference>
<evidence type="ECO:0000259" key="1">
    <source>
        <dbReference type="Pfam" id="PF11716"/>
    </source>
</evidence>
<evidence type="ECO:0000313" key="2">
    <source>
        <dbReference type="EMBL" id="SDD16010.1"/>
    </source>
</evidence>
<dbReference type="EMBL" id="FMZM01000006">
    <property type="protein sequence ID" value="SDD16010.1"/>
    <property type="molecule type" value="Genomic_DNA"/>
</dbReference>
<dbReference type="GO" id="GO:0016853">
    <property type="term" value="F:isomerase activity"/>
    <property type="evidence" value="ECO:0007669"/>
    <property type="project" value="UniProtKB-KW"/>
</dbReference>